<dbReference type="HOGENOM" id="CLU_438868_0_0_1"/>
<dbReference type="InterPro" id="IPR052210">
    <property type="entry name" value="LysM1-like"/>
</dbReference>
<protein>
    <recommendedName>
        <fullName evidence="4">LysM domain-containing protein</fullName>
    </recommendedName>
</protein>
<dbReference type="OMA" id="WRQRLMS"/>
<dbReference type="Gene3D" id="3.10.350.10">
    <property type="entry name" value="LysM domain"/>
    <property type="match status" value="2"/>
</dbReference>
<dbReference type="AlphaFoldDB" id="F2SED6"/>
<dbReference type="eggNOG" id="ENOG502SNDA">
    <property type="taxonomic scope" value="Eukaryota"/>
</dbReference>
<dbReference type="VEuPathDB" id="FungiDB:TERG_08672"/>
<dbReference type="Pfam" id="PF01476">
    <property type="entry name" value="LysM"/>
    <property type="match status" value="1"/>
</dbReference>
<dbReference type="GO" id="GO:0008061">
    <property type="term" value="F:chitin binding"/>
    <property type="evidence" value="ECO:0007669"/>
    <property type="project" value="UniProtKB-KW"/>
</dbReference>
<dbReference type="Proteomes" id="UP000008864">
    <property type="component" value="Unassembled WGS sequence"/>
</dbReference>
<dbReference type="PANTHER" id="PTHR34997">
    <property type="entry name" value="AM15"/>
    <property type="match status" value="1"/>
</dbReference>
<keyword evidence="1" id="KW-0147">Chitin-binding</keyword>
<name>F2SED6_TRIRC</name>
<dbReference type="RefSeq" id="XP_047603652.1">
    <property type="nucleotide sequence ID" value="XM_047748997.1"/>
</dbReference>
<accession>F2SED6</accession>
<dbReference type="InterPro" id="IPR036779">
    <property type="entry name" value="LysM_dom_sf"/>
</dbReference>
<dbReference type="STRING" id="559305.F2SED6"/>
<dbReference type="InterPro" id="IPR018392">
    <property type="entry name" value="LysM"/>
</dbReference>
<dbReference type="InParanoid" id="F2SED6"/>
<dbReference type="PANTHER" id="PTHR34997:SF1">
    <property type="entry name" value="PEPTIDOGLYCAN-BINDING LYSIN DOMAIN"/>
    <property type="match status" value="1"/>
</dbReference>
<keyword evidence="3" id="KW-0732">Signal</keyword>
<evidence type="ECO:0000256" key="3">
    <source>
        <dbReference type="SAM" id="SignalP"/>
    </source>
</evidence>
<dbReference type="SUPFAM" id="SSF54106">
    <property type="entry name" value="LysM domain"/>
    <property type="match status" value="1"/>
</dbReference>
<feature type="domain" description="LysM" evidence="4">
    <location>
        <begin position="404"/>
        <end position="450"/>
    </location>
</feature>
<feature type="chain" id="PRO_5003287164" description="LysM domain-containing protein" evidence="3">
    <location>
        <begin position="19"/>
        <end position="664"/>
    </location>
</feature>
<feature type="signal peptide" evidence="3">
    <location>
        <begin position="1"/>
        <end position="18"/>
    </location>
</feature>
<evidence type="ECO:0000313" key="5">
    <source>
        <dbReference type="EMBL" id="EGD84709.2"/>
    </source>
</evidence>
<reference evidence="6" key="1">
    <citation type="journal article" date="2012" name="MBio">
        <title>Comparative genome analysis of Trichophyton rubrum and related dermatophytes reveals candidate genes involved in infection.</title>
        <authorList>
            <person name="Martinez D.A."/>
            <person name="Oliver B.G."/>
            <person name="Graeser Y."/>
            <person name="Goldberg J.M."/>
            <person name="Li W."/>
            <person name="Martinez-Rossi N.M."/>
            <person name="Monod M."/>
            <person name="Shelest E."/>
            <person name="Barton R.C."/>
            <person name="Birch E."/>
            <person name="Brakhage A.A."/>
            <person name="Chen Z."/>
            <person name="Gurr S.J."/>
            <person name="Heiman D."/>
            <person name="Heitman J."/>
            <person name="Kosti I."/>
            <person name="Rossi A."/>
            <person name="Saif S."/>
            <person name="Samalova M."/>
            <person name="Saunders C.W."/>
            <person name="Shea T."/>
            <person name="Summerbell R.C."/>
            <person name="Xu J."/>
            <person name="Young S."/>
            <person name="Zeng Q."/>
            <person name="Birren B.W."/>
            <person name="Cuomo C.A."/>
            <person name="White T.C."/>
        </authorList>
    </citation>
    <scope>NUCLEOTIDE SEQUENCE [LARGE SCALE GENOMIC DNA]</scope>
    <source>
        <strain evidence="6">ATCC MYA-4607 / CBS 118892</strain>
    </source>
</reference>
<dbReference type="EMBL" id="GG700648">
    <property type="protein sequence ID" value="EGD84709.2"/>
    <property type="molecule type" value="Genomic_DNA"/>
</dbReference>
<keyword evidence="6" id="KW-1185">Reference proteome</keyword>
<feature type="domain" description="LysM" evidence="4">
    <location>
        <begin position="311"/>
        <end position="362"/>
    </location>
</feature>
<dbReference type="GeneID" id="10375272"/>
<dbReference type="OrthoDB" id="4171311at2759"/>
<sequence length="664" mass="72935">MIPRNLISGLFLLPFAVSELNIYGYLDLKTLADGFHTTTACIAALNQTVDCDARTAVAAAVADTYYWTLDNVTTLCTSQCQQSLASWTSAVDAACGNRPIVEDGIIKLASSTPLAYKEGFDLVCLKSGDSWCMIESQEWEGSDILKYPTDYCSTGDPEYDGPECFEEGFDQLAIEAGDERMTSLYEKDLLCSDCFLKIFRQRLLSPFLLKGGYTSYLVEQFQDMQSYCSTSMPYSTSTSEVFMGTATRTMPTGSPPPATTCGGPTIQPTDPPLSCEAITDKYNVTTGDVRHRTGNVYCEFSEPLCLPEPCQIGVVPLGSTCTSLLEKYSSPEFNITLSQFLNWNPYLAGSCDLLRWHQRVCIRPPGGSYESQPPVHQPTGASEYYTTAIPPAPTSTGTTPSCGRYYEVVAGDQCNTIALHFGITVYVFLSLNTQIDERCSNLWIAYAYCFKCPQNPPTVYVVQITVTRPVKKRVLETAVRSVDTVSPAILHWPPSSTPDPHYRILMTLIALFCTQVDQPMTIVDQDIATQGNVLPATELPSPKMGRVALNIMIGSVVTPLLENAALFMDTAGVRRNSAQQGIVIRVPVIRTLVKRVSTVHADQALQETRHVPALNSAHVVIWRDIVEMEPTTAHTGDAILGRAKGPKIQSIALYTTVLYPDLWI</sequence>
<gene>
    <name evidence="5" type="ORF">TERG_08672</name>
</gene>
<evidence type="ECO:0000259" key="4">
    <source>
        <dbReference type="PROSITE" id="PS51782"/>
    </source>
</evidence>
<keyword evidence="2" id="KW-0843">Virulence</keyword>
<organism evidence="5 6">
    <name type="scientific">Trichophyton rubrum (strain ATCC MYA-4607 / CBS 118892)</name>
    <name type="common">Athlete's foot fungus</name>
    <dbReference type="NCBI Taxonomy" id="559305"/>
    <lineage>
        <taxon>Eukaryota</taxon>
        <taxon>Fungi</taxon>
        <taxon>Dikarya</taxon>
        <taxon>Ascomycota</taxon>
        <taxon>Pezizomycotina</taxon>
        <taxon>Eurotiomycetes</taxon>
        <taxon>Eurotiomycetidae</taxon>
        <taxon>Onygenales</taxon>
        <taxon>Arthrodermataceae</taxon>
        <taxon>Trichophyton</taxon>
    </lineage>
</organism>
<evidence type="ECO:0000256" key="1">
    <source>
        <dbReference type="ARBA" id="ARBA00022669"/>
    </source>
</evidence>
<evidence type="ECO:0000313" key="6">
    <source>
        <dbReference type="Proteomes" id="UP000008864"/>
    </source>
</evidence>
<proteinExistence type="predicted"/>
<dbReference type="CDD" id="cd00118">
    <property type="entry name" value="LysM"/>
    <property type="match status" value="1"/>
</dbReference>
<dbReference type="PROSITE" id="PS51782">
    <property type="entry name" value="LYSM"/>
    <property type="match status" value="2"/>
</dbReference>
<evidence type="ECO:0000256" key="2">
    <source>
        <dbReference type="ARBA" id="ARBA00023026"/>
    </source>
</evidence>